<keyword evidence="2" id="KW-0731">Sigma factor</keyword>
<evidence type="ECO:0000313" key="9">
    <source>
        <dbReference type="EMBL" id="MBF4766173.1"/>
    </source>
</evidence>
<evidence type="ECO:0000259" key="7">
    <source>
        <dbReference type="Pfam" id="PF04542"/>
    </source>
</evidence>
<dbReference type="PANTHER" id="PTHR30385">
    <property type="entry name" value="SIGMA FACTOR F FLAGELLAR"/>
    <property type="match status" value="1"/>
</dbReference>
<dbReference type="AlphaFoldDB" id="A0A930VGH6"/>
<dbReference type="RefSeq" id="WP_194694335.1">
    <property type="nucleotide sequence ID" value="NZ_JADKPO010000001.1"/>
</dbReference>
<dbReference type="NCBIfam" id="TIGR02937">
    <property type="entry name" value="sigma70-ECF"/>
    <property type="match status" value="1"/>
</dbReference>
<dbReference type="PRINTS" id="PR00046">
    <property type="entry name" value="SIGMA70FCT"/>
</dbReference>
<sequence length="278" mass="30862">MTSFIHPALTRPSRVRERETRQRLTDELMVRLHDQGQLSADARAELIDRVILVNTPVAYRIASRFRGRGCALEDLEQTACLALVKAVNNYDPSTGYHFMSYVVPSIAGEVKRHFRDQGWMVRPPRPVQELQTQVLREQLRTDPRDGRPPSEGEIAARLDVPVAAVHEALLARGCFTPSSLDARLAHPDGITLGETLADSDAGEGYEAAEARATLAPVLGTLNADERELLRMRFVEGRTQRDIGAELGITQTHVSRRLTKLMHQLRAVLEDSESGVTAA</sequence>
<accession>A0A930VGH6</accession>
<evidence type="ECO:0000256" key="1">
    <source>
        <dbReference type="ARBA" id="ARBA00023015"/>
    </source>
</evidence>
<name>A0A930VGH6_9ACTN</name>
<dbReference type="SUPFAM" id="SSF88946">
    <property type="entry name" value="Sigma2 domain of RNA polymerase sigma factors"/>
    <property type="match status" value="1"/>
</dbReference>
<dbReference type="SUPFAM" id="SSF88659">
    <property type="entry name" value="Sigma3 and sigma4 domains of RNA polymerase sigma factors"/>
    <property type="match status" value="2"/>
</dbReference>
<dbReference type="Proteomes" id="UP000660668">
    <property type="component" value="Unassembled WGS sequence"/>
</dbReference>
<dbReference type="Pfam" id="PF04542">
    <property type="entry name" value="Sigma70_r2"/>
    <property type="match status" value="1"/>
</dbReference>
<dbReference type="InterPro" id="IPR007630">
    <property type="entry name" value="RNA_pol_sigma70_r4"/>
</dbReference>
<feature type="domain" description="RNA polymerase sigma-70 region 3" evidence="6">
    <location>
        <begin position="136"/>
        <end position="201"/>
    </location>
</feature>
<reference evidence="9" key="1">
    <citation type="submission" date="2020-11" db="EMBL/GenBank/DDBJ databases">
        <title>Nocardioides cynanchi sp. nov., isolated from soil of rhizosphere of Cynanchum wilfordii.</title>
        <authorList>
            <person name="Lee J.-S."/>
            <person name="Suh M.K."/>
            <person name="Kim J.-S."/>
        </authorList>
    </citation>
    <scope>NUCLEOTIDE SEQUENCE</scope>
    <source>
        <strain evidence="9">KCTC 19276</strain>
    </source>
</reference>
<dbReference type="InterPro" id="IPR007624">
    <property type="entry name" value="RNA_pol_sigma70_r3"/>
</dbReference>
<dbReference type="GO" id="GO:0003677">
    <property type="term" value="F:DNA binding"/>
    <property type="evidence" value="ECO:0007669"/>
    <property type="project" value="UniProtKB-KW"/>
</dbReference>
<dbReference type="PANTHER" id="PTHR30385:SF4">
    <property type="entry name" value="RNA POLYMERASE SIGMA-E FACTOR"/>
    <property type="match status" value="1"/>
</dbReference>
<keyword evidence="4" id="KW-0804">Transcription</keyword>
<keyword evidence="10" id="KW-1185">Reference proteome</keyword>
<dbReference type="Pfam" id="PF04539">
    <property type="entry name" value="Sigma70_r3"/>
    <property type="match status" value="1"/>
</dbReference>
<feature type="domain" description="RNA polymerase sigma-70 region 2" evidence="7">
    <location>
        <begin position="55"/>
        <end position="119"/>
    </location>
</feature>
<dbReference type="InterPro" id="IPR013325">
    <property type="entry name" value="RNA_pol_sigma_r2"/>
</dbReference>
<dbReference type="Pfam" id="PF04545">
    <property type="entry name" value="Sigma70_r4"/>
    <property type="match status" value="1"/>
</dbReference>
<gene>
    <name evidence="9" type="ORF">ISU10_00145</name>
</gene>
<dbReference type="CDD" id="cd06171">
    <property type="entry name" value="Sigma70_r4"/>
    <property type="match status" value="1"/>
</dbReference>
<evidence type="ECO:0000313" key="10">
    <source>
        <dbReference type="Proteomes" id="UP000660668"/>
    </source>
</evidence>
<evidence type="ECO:0000256" key="3">
    <source>
        <dbReference type="ARBA" id="ARBA00023125"/>
    </source>
</evidence>
<comment type="caution">
    <text evidence="9">The sequence shown here is derived from an EMBL/GenBank/DDBJ whole genome shotgun (WGS) entry which is preliminary data.</text>
</comment>
<feature type="domain" description="RNA polymerase sigma-70 region 4" evidence="8">
    <location>
        <begin position="217"/>
        <end position="266"/>
    </location>
</feature>
<organism evidence="9 10">
    <name type="scientific">Nocardioides agariphilus</name>
    <dbReference type="NCBI Taxonomy" id="433664"/>
    <lineage>
        <taxon>Bacteria</taxon>
        <taxon>Bacillati</taxon>
        <taxon>Actinomycetota</taxon>
        <taxon>Actinomycetes</taxon>
        <taxon>Propionibacteriales</taxon>
        <taxon>Nocardioidaceae</taxon>
        <taxon>Nocardioides</taxon>
    </lineage>
</organism>
<feature type="region of interest" description="Disordered" evidence="5">
    <location>
        <begin position="1"/>
        <end position="20"/>
    </location>
</feature>
<evidence type="ECO:0000259" key="8">
    <source>
        <dbReference type="Pfam" id="PF04545"/>
    </source>
</evidence>
<dbReference type="InterPro" id="IPR013324">
    <property type="entry name" value="RNA_pol_sigma_r3/r4-like"/>
</dbReference>
<protein>
    <submittedName>
        <fullName evidence="9">Sigma-70 family RNA polymerase sigma factor</fullName>
    </submittedName>
</protein>
<dbReference type="InterPro" id="IPR007627">
    <property type="entry name" value="RNA_pol_sigma70_r2"/>
</dbReference>
<evidence type="ECO:0000259" key="6">
    <source>
        <dbReference type="Pfam" id="PF04539"/>
    </source>
</evidence>
<dbReference type="GO" id="GO:0006352">
    <property type="term" value="P:DNA-templated transcription initiation"/>
    <property type="evidence" value="ECO:0007669"/>
    <property type="project" value="InterPro"/>
</dbReference>
<dbReference type="InterPro" id="IPR000943">
    <property type="entry name" value="RNA_pol_sigma70"/>
</dbReference>
<evidence type="ECO:0000256" key="5">
    <source>
        <dbReference type="SAM" id="MobiDB-lite"/>
    </source>
</evidence>
<evidence type="ECO:0000256" key="4">
    <source>
        <dbReference type="ARBA" id="ARBA00023163"/>
    </source>
</evidence>
<evidence type="ECO:0000256" key="2">
    <source>
        <dbReference type="ARBA" id="ARBA00023082"/>
    </source>
</evidence>
<dbReference type="Gene3D" id="1.10.10.10">
    <property type="entry name" value="Winged helix-like DNA-binding domain superfamily/Winged helix DNA-binding domain"/>
    <property type="match status" value="2"/>
</dbReference>
<keyword evidence="1" id="KW-0805">Transcription regulation</keyword>
<dbReference type="InterPro" id="IPR014284">
    <property type="entry name" value="RNA_pol_sigma-70_dom"/>
</dbReference>
<keyword evidence="3" id="KW-0238">DNA-binding</keyword>
<dbReference type="GO" id="GO:0016987">
    <property type="term" value="F:sigma factor activity"/>
    <property type="evidence" value="ECO:0007669"/>
    <property type="project" value="UniProtKB-KW"/>
</dbReference>
<dbReference type="Gene3D" id="1.20.120.1810">
    <property type="match status" value="1"/>
</dbReference>
<proteinExistence type="predicted"/>
<dbReference type="EMBL" id="JADKPO010000001">
    <property type="protein sequence ID" value="MBF4766173.1"/>
    <property type="molecule type" value="Genomic_DNA"/>
</dbReference>
<dbReference type="InterPro" id="IPR036388">
    <property type="entry name" value="WH-like_DNA-bd_sf"/>
</dbReference>